<feature type="signal peptide" evidence="9">
    <location>
        <begin position="1"/>
        <end position="28"/>
    </location>
</feature>
<evidence type="ECO:0000256" key="4">
    <source>
        <dbReference type="ARBA" id="ARBA00022759"/>
    </source>
</evidence>
<evidence type="ECO:0000256" key="9">
    <source>
        <dbReference type="SAM" id="SignalP"/>
    </source>
</evidence>
<dbReference type="SUPFAM" id="SSF48537">
    <property type="entry name" value="Phospholipase C/P1 nuclease"/>
    <property type="match status" value="1"/>
</dbReference>
<evidence type="ECO:0000313" key="10">
    <source>
        <dbReference type="EMBL" id="EER01833.1"/>
    </source>
</evidence>
<dbReference type="RefSeq" id="XP_002769115.1">
    <property type="nucleotide sequence ID" value="XM_002769069.1"/>
</dbReference>
<evidence type="ECO:0000313" key="11">
    <source>
        <dbReference type="Proteomes" id="UP000007800"/>
    </source>
</evidence>
<dbReference type="PANTHER" id="PTHR33146">
    <property type="entry name" value="ENDONUCLEASE 4"/>
    <property type="match status" value="1"/>
</dbReference>
<dbReference type="InterPro" id="IPR003154">
    <property type="entry name" value="S1/P1nuclease"/>
</dbReference>
<evidence type="ECO:0000256" key="3">
    <source>
        <dbReference type="ARBA" id="ARBA00022723"/>
    </source>
</evidence>
<dbReference type="PANTHER" id="PTHR33146:SF26">
    <property type="entry name" value="ENDONUCLEASE 4"/>
    <property type="match status" value="1"/>
</dbReference>
<sequence>MIPKTVSVRKILCRGILMMLAMVVVVEGWDIDGHEAVGMVAMSALDSRASNQLKRLLQGKDAVEDAGWAHKAESSIPWSTRLHFLSQPEPFSNTLVVNEITCPQGQCLLEALKLFYDQAKGDTSKISQKDRLMMSSARLPVQVTDADAVRFLINLIGDMHQPLHEGFQTDDFGKQTIVKLPGGSTLSLYELWDHEIIQETIKNHPQFWWSGWTHIQRANPDTYNADKKLWQENNKAALEKWCNDNAEFANKFIYTNPLSNERLPIGSGSPINVDAAVLEKWRQLLIQQILLAGSRTAIVLNDILESSAAPGLRSGSIVSPPPVNDIEIDDVEFGDQPARRMRKLDTKSDILLQLAVLAVVVVIAMGVYFAFVMISKRKGTVGESGGLKLPTVMQGKKQMID</sequence>
<dbReference type="GO" id="GO:0016788">
    <property type="term" value="F:hydrolase activity, acting on ester bonds"/>
    <property type="evidence" value="ECO:0007669"/>
    <property type="project" value="InterPro"/>
</dbReference>
<dbReference type="Pfam" id="PF02265">
    <property type="entry name" value="S1-P1_nuclease"/>
    <property type="match status" value="1"/>
</dbReference>
<keyword evidence="9" id="KW-0732">Signal</keyword>
<dbReference type="GO" id="GO:0046872">
    <property type="term" value="F:metal ion binding"/>
    <property type="evidence" value="ECO:0007669"/>
    <property type="project" value="UniProtKB-KW"/>
</dbReference>
<keyword evidence="4" id="KW-0255">Endonuclease</keyword>
<keyword evidence="8" id="KW-1133">Transmembrane helix</keyword>
<accession>C5LN34</accession>
<gene>
    <name evidence="10" type="ORF">Pmar_PMAR028283</name>
</gene>
<feature type="chain" id="PRO_5002953150" evidence="9">
    <location>
        <begin position="29"/>
        <end position="401"/>
    </location>
</feature>
<dbReference type="GO" id="GO:0003676">
    <property type="term" value="F:nucleic acid binding"/>
    <property type="evidence" value="ECO:0007669"/>
    <property type="project" value="InterPro"/>
</dbReference>
<keyword evidence="11" id="KW-1185">Reference proteome</keyword>
<comment type="similarity">
    <text evidence="1">Belongs to the nuclease type I family.</text>
</comment>
<proteinExistence type="inferred from homology"/>
<name>C5LN34_PERM5</name>
<evidence type="ECO:0000256" key="1">
    <source>
        <dbReference type="ARBA" id="ARBA00009547"/>
    </source>
</evidence>
<dbReference type="AlphaFoldDB" id="C5LN34"/>
<feature type="transmembrane region" description="Helical" evidence="8">
    <location>
        <begin position="350"/>
        <end position="371"/>
    </location>
</feature>
<dbReference type="GO" id="GO:0006308">
    <property type="term" value="P:DNA catabolic process"/>
    <property type="evidence" value="ECO:0007669"/>
    <property type="project" value="InterPro"/>
</dbReference>
<dbReference type="GeneID" id="9040441"/>
<dbReference type="OrthoDB" id="441446at2759"/>
<evidence type="ECO:0000256" key="2">
    <source>
        <dbReference type="ARBA" id="ARBA00022722"/>
    </source>
</evidence>
<keyword evidence="2" id="KW-0540">Nuclease</keyword>
<dbReference type="EMBL" id="GG683700">
    <property type="protein sequence ID" value="EER01833.1"/>
    <property type="molecule type" value="Genomic_DNA"/>
</dbReference>
<dbReference type="InParanoid" id="C5LN34"/>
<dbReference type="Gene3D" id="1.10.575.10">
    <property type="entry name" value="P1 Nuclease"/>
    <property type="match status" value="1"/>
</dbReference>
<evidence type="ECO:0000256" key="5">
    <source>
        <dbReference type="ARBA" id="ARBA00022801"/>
    </source>
</evidence>
<keyword evidence="7" id="KW-0325">Glycoprotein</keyword>
<keyword evidence="6" id="KW-1015">Disulfide bond</keyword>
<keyword evidence="3" id="KW-0479">Metal-binding</keyword>
<reference evidence="10 11" key="1">
    <citation type="submission" date="2008-07" db="EMBL/GenBank/DDBJ databases">
        <authorList>
            <person name="El-Sayed N."/>
            <person name="Caler E."/>
            <person name="Inman J."/>
            <person name="Amedeo P."/>
            <person name="Hass B."/>
            <person name="Wortman J."/>
        </authorList>
    </citation>
    <scope>NUCLEOTIDE SEQUENCE [LARGE SCALE GENOMIC DNA]</scope>
    <source>
        <strain evidence="11">ATCC 50983 / TXsc</strain>
    </source>
</reference>
<dbReference type="OMA" id="HQPLRIA"/>
<dbReference type="CDD" id="cd11010">
    <property type="entry name" value="S1-P1_nuclease"/>
    <property type="match status" value="1"/>
</dbReference>
<evidence type="ECO:0000256" key="6">
    <source>
        <dbReference type="ARBA" id="ARBA00023157"/>
    </source>
</evidence>
<keyword evidence="8" id="KW-0812">Transmembrane</keyword>
<dbReference type="InterPro" id="IPR008947">
    <property type="entry name" value="PLipase_C/P1_nuclease_dom_sf"/>
</dbReference>
<keyword evidence="8" id="KW-0472">Membrane</keyword>
<keyword evidence="5" id="KW-0378">Hydrolase</keyword>
<dbReference type="Proteomes" id="UP000007800">
    <property type="component" value="Unassembled WGS sequence"/>
</dbReference>
<protein>
    <submittedName>
        <fullName evidence="10">S1/P1nuclease, putative</fullName>
    </submittedName>
</protein>
<dbReference type="GO" id="GO:0004519">
    <property type="term" value="F:endonuclease activity"/>
    <property type="evidence" value="ECO:0007669"/>
    <property type="project" value="UniProtKB-KW"/>
</dbReference>
<organism evidence="11">
    <name type="scientific">Perkinsus marinus (strain ATCC 50983 / TXsc)</name>
    <dbReference type="NCBI Taxonomy" id="423536"/>
    <lineage>
        <taxon>Eukaryota</taxon>
        <taxon>Sar</taxon>
        <taxon>Alveolata</taxon>
        <taxon>Perkinsozoa</taxon>
        <taxon>Perkinsea</taxon>
        <taxon>Perkinsida</taxon>
        <taxon>Perkinsidae</taxon>
        <taxon>Perkinsus</taxon>
    </lineage>
</organism>
<evidence type="ECO:0000256" key="7">
    <source>
        <dbReference type="ARBA" id="ARBA00023180"/>
    </source>
</evidence>
<evidence type="ECO:0000256" key="8">
    <source>
        <dbReference type="SAM" id="Phobius"/>
    </source>
</evidence>